<evidence type="ECO:0000256" key="7">
    <source>
        <dbReference type="ARBA" id="ARBA00022927"/>
    </source>
</evidence>
<dbReference type="Gene3D" id="3.30.1150.10">
    <property type="match status" value="1"/>
</dbReference>
<evidence type="ECO:0000256" key="3">
    <source>
        <dbReference type="ARBA" id="ARBA00022448"/>
    </source>
</evidence>
<feature type="region of interest" description="Disordered" evidence="10">
    <location>
        <begin position="51"/>
        <end position="136"/>
    </location>
</feature>
<comment type="subcellular location">
    <subcellularLocation>
        <location evidence="1">Cell inner membrane</location>
        <topology evidence="1">Single-pass membrane protein</topology>
        <orientation evidence="1">Periplasmic side</orientation>
    </subcellularLocation>
</comment>
<keyword evidence="3" id="KW-0813">Transport</keyword>
<evidence type="ECO:0000256" key="10">
    <source>
        <dbReference type="SAM" id="MobiDB-lite"/>
    </source>
</evidence>
<feature type="transmembrane region" description="Helical" evidence="11">
    <location>
        <begin position="13"/>
        <end position="40"/>
    </location>
</feature>
<protein>
    <submittedName>
        <fullName evidence="13">TonB periplasmic protein</fullName>
    </submittedName>
</protein>
<evidence type="ECO:0000256" key="5">
    <source>
        <dbReference type="ARBA" id="ARBA00022519"/>
    </source>
</evidence>
<keyword evidence="6 11" id="KW-0812">Transmembrane</keyword>
<dbReference type="InterPro" id="IPR006260">
    <property type="entry name" value="TonB/TolA_C"/>
</dbReference>
<keyword evidence="4" id="KW-1003">Cell membrane</keyword>
<dbReference type="PANTHER" id="PTHR33446">
    <property type="entry name" value="PROTEIN TONB-RELATED"/>
    <property type="match status" value="1"/>
</dbReference>
<evidence type="ECO:0000313" key="13">
    <source>
        <dbReference type="EMBL" id="GAJ28488.1"/>
    </source>
</evidence>
<evidence type="ECO:0000256" key="1">
    <source>
        <dbReference type="ARBA" id="ARBA00004383"/>
    </source>
</evidence>
<dbReference type="InterPro" id="IPR051045">
    <property type="entry name" value="TonB-dependent_transducer"/>
</dbReference>
<evidence type="ECO:0000313" key="14">
    <source>
        <dbReference type="Proteomes" id="UP000019760"/>
    </source>
</evidence>
<dbReference type="PROSITE" id="PS52015">
    <property type="entry name" value="TONB_CTD"/>
    <property type="match status" value="1"/>
</dbReference>
<dbReference type="AlphaFoldDB" id="A0A023D2U7"/>
<dbReference type="GO" id="GO:0015031">
    <property type="term" value="P:protein transport"/>
    <property type="evidence" value="ECO:0007669"/>
    <property type="project" value="UniProtKB-KW"/>
</dbReference>
<feature type="compositionally biased region" description="Pro residues" evidence="10">
    <location>
        <begin position="58"/>
        <end position="90"/>
    </location>
</feature>
<keyword evidence="14" id="KW-1185">Reference proteome</keyword>
<evidence type="ECO:0000256" key="9">
    <source>
        <dbReference type="ARBA" id="ARBA00023136"/>
    </source>
</evidence>
<keyword evidence="5" id="KW-0997">Cell inner membrane</keyword>
<keyword evidence="7" id="KW-0653">Protein transport</keyword>
<evidence type="ECO:0000256" key="8">
    <source>
        <dbReference type="ARBA" id="ARBA00022989"/>
    </source>
</evidence>
<proteinExistence type="inferred from homology"/>
<dbReference type="InterPro" id="IPR037682">
    <property type="entry name" value="TonB_C"/>
</dbReference>
<evidence type="ECO:0000256" key="2">
    <source>
        <dbReference type="ARBA" id="ARBA00006555"/>
    </source>
</evidence>
<dbReference type="Pfam" id="PF03544">
    <property type="entry name" value="TonB_C"/>
    <property type="match status" value="1"/>
</dbReference>
<feature type="domain" description="TonB C-terminal" evidence="12">
    <location>
        <begin position="127"/>
        <end position="221"/>
    </location>
</feature>
<dbReference type="Proteomes" id="UP000019760">
    <property type="component" value="Unassembled WGS sequence"/>
</dbReference>
<gene>
    <name evidence="13" type="ORF">Amme_027_039</name>
</gene>
<dbReference type="EMBL" id="BAND01000027">
    <property type="protein sequence ID" value="GAJ28488.1"/>
    <property type="molecule type" value="Genomic_DNA"/>
</dbReference>
<organism evidence="13 14">
    <name type="scientific">Acidomonas methanolica NBRC 104435</name>
    <dbReference type="NCBI Taxonomy" id="1231351"/>
    <lineage>
        <taxon>Bacteria</taxon>
        <taxon>Pseudomonadati</taxon>
        <taxon>Pseudomonadota</taxon>
        <taxon>Alphaproteobacteria</taxon>
        <taxon>Acetobacterales</taxon>
        <taxon>Acetobacteraceae</taxon>
        <taxon>Acidomonas</taxon>
    </lineage>
</organism>
<evidence type="ECO:0000259" key="12">
    <source>
        <dbReference type="PROSITE" id="PS52015"/>
    </source>
</evidence>
<feature type="compositionally biased region" description="Pro residues" evidence="10">
    <location>
        <begin position="102"/>
        <end position="126"/>
    </location>
</feature>
<comment type="caution">
    <text evidence="13">The sequence shown here is derived from an EMBL/GenBank/DDBJ whole genome shotgun (WGS) entry which is preliminary data.</text>
</comment>
<comment type="similarity">
    <text evidence="2">Belongs to the TonB family.</text>
</comment>
<dbReference type="OrthoDB" id="7225042at2"/>
<evidence type="ECO:0000256" key="4">
    <source>
        <dbReference type="ARBA" id="ARBA00022475"/>
    </source>
</evidence>
<evidence type="ECO:0000256" key="11">
    <source>
        <dbReference type="SAM" id="Phobius"/>
    </source>
</evidence>
<reference evidence="13 14" key="2">
    <citation type="journal article" date="2014" name="FEMS Microbiol. Lett.">
        <title>Draft genomic DNA sequence of the facultatively methylotrophic bacterium Acidomonas methanolica type strain MB58.</title>
        <authorList>
            <person name="Higashiura N."/>
            <person name="Hadano H."/>
            <person name="Hirakawa H."/>
            <person name="Matsutani M."/>
            <person name="Takabe S."/>
            <person name="Matsushita K."/>
            <person name="Azuma Y."/>
        </authorList>
    </citation>
    <scope>NUCLEOTIDE SEQUENCE [LARGE SCALE GENOMIC DNA]</scope>
    <source>
        <strain evidence="13 14">MB58</strain>
    </source>
</reference>
<name>A0A023D2U7_ACIMT</name>
<keyword evidence="9 11" id="KW-0472">Membrane</keyword>
<keyword evidence="8 11" id="KW-1133">Transmembrane helix</keyword>
<accession>A0A023D2U7</accession>
<sequence>MNYAEQQRSPTKYIVGIAIAVIFHIVVIYALMNGLGAAIVQKLRPPIKTQIITEPKKPPPPPPPPPPPQMTQPPPPYIPPPKIQIQPPPQKHVIRQVTHVKPPAPMPPATSPSPPAPSAPPGPPVPDHAAGARPINGARPVFPEEMLEENREGSVTVACDISAQGYTSNCTVTNSSGGHAFVEAAMDFLHKARYQPAVLNGQPVVEHHHVLHINFTLGDGD</sequence>
<dbReference type="NCBIfam" id="TIGR01352">
    <property type="entry name" value="tonB_Cterm"/>
    <property type="match status" value="1"/>
</dbReference>
<dbReference type="PRINTS" id="PR01217">
    <property type="entry name" value="PRICHEXTENSN"/>
</dbReference>
<dbReference type="GO" id="GO:0005886">
    <property type="term" value="C:plasma membrane"/>
    <property type="evidence" value="ECO:0007669"/>
    <property type="project" value="UniProtKB-SubCell"/>
</dbReference>
<dbReference type="GO" id="GO:0055085">
    <property type="term" value="P:transmembrane transport"/>
    <property type="evidence" value="ECO:0007669"/>
    <property type="project" value="InterPro"/>
</dbReference>
<evidence type="ECO:0000256" key="6">
    <source>
        <dbReference type="ARBA" id="ARBA00022692"/>
    </source>
</evidence>
<dbReference type="SUPFAM" id="SSF74653">
    <property type="entry name" value="TolA/TonB C-terminal domain"/>
    <property type="match status" value="1"/>
</dbReference>
<dbReference type="RefSeq" id="WP_042057147.1">
    <property type="nucleotide sequence ID" value="NZ_BAND01000027.1"/>
</dbReference>
<reference evidence="14" key="1">
    <citation type="journal article" date="2014" name="FEMS Microbiol. Lett.">
        <title>Draft Genomic DNA Sequence of the Facultatively Methylotrophic Bacterium Acidomonas methanolica type strain MB58.</title>
        <authorList>
            <person name="Higashiura N."/>
            <person name="Hadano H."/>
            <person name="Hirakawa H."/>
            <person name="Matsutani M."/>
            <person name="Takabe S."/>
            <person name="Matsushita K."/>
            <person name="Azuma Y."/>
        </authorList>
    </citation>
    <scope>NUCLEOTIDE SEQUENCE [LARGE SCALE GENOMIC DNA]</scope>
    <source>
        <strain evidence="14">MB58</strain>
    </source>
</reference>